<proteinExistence type="predicted"/>
<protein>
    <submittedName>
        <fullName evidence="1">Uncharacterized protein</fullName>
    </submittedName>
</protein>
<accession>A0A291PER8</accession>
<dbReference type="KEGG" id="ato:CIW82_03260"/>
<gene>
    <name evidence="1" type="ORF">CIW82_03260</name>
</gene>
<evidence type="ECO:0000313" key="1">
    <source>
        <dbReference type="EMBL" id="ATJ89864.1"/>
    </source>
</evidence>
<name>A0A291PER8_9PROT</name>
<evidence type="ECO:0000313" key="2">
    <source>
        <dbReference type="Proteomes" id="UP000220394"/>
    </source>
</evidence>
<dbReference type="AlphaFoldDB" id="A0A291PER8"/>
<dbReference type="Proteomes" id="UP000220394">
    <property type="component" value="Chromosome"/>
</dbReference>
<reference evidence="1 2" key="1">
    <citation type="submission" date="2017-08" db="EMBL/GenBank/DDBJ databases">
        <title>Complete Genome Sequence of Acetobacter tropicalis Oregon-R-modENCODE STRAIN BDGP1, an acetic acid bacterium isolated from Drosophila melanogaster gut.</title>
        <authorList>
            <person name="Wan K.H."/>
            <person name="Yu C."/>
            <person name="Park S."/>
            <person name="Hammonds A.S."/>
            <person name="Booth B.W."/>
            <person name="Celniker S.E."/>
        </authorList>
    </citation>
    <scope>NUCLEOTIDE SEQUENCE [LARGE SCALE GENOMIC DNA]</scope>
    <source>
        <strain evidence="1 2">BDGP1</strain>
    </source>
</reference>
<organism evidence="1 2">
    <name type="scientific">Acetobacter tropicalis</name>
    <dbReference type="NCBI Taxonomy" id="104102"/>
    <lineage>
        <taxon>Bacteria</taxon>
        <taxon>Pseudomonadati</taxon>
        <taxon>Pseudomonadota</taxon>
        <taxon>Alphaproteobacteria</taxon>
        <taxon>Acetobacterales</taxon>
        <taxon>Acetobacteraceae</taxon>
        <taxon>Acetobacter</taxon>
    </lineage>
</organism>
<sequence length="85" mass="9380">MKGVSLSDVSWAMILSWLLGQHVVWLCTTVLESVLNGFIYSVRLFSLSLTSHAGAEDCIGRLLRGLIVAALVIKDIRSHRSSRKP</sequence>
<dbReference type="EMBL" id="CP022699">
    <property type="protein sequence ID" value="ATJ89864.1"/>
    <property type="molecule type" value="Genomic_DNA"/>
</dbReference>